<name>A0ABQ7E8X1_BRACR</name>
<evidence type="ECO:0000313" key="4">
    <source>
        <dbReference type="EMBL" id="KAF3592734.1"/>
    </source>
</evidence>
<dbReference type="InterPro" id="IPR003653">
    <property type="entry name" value="Peptidase_C48_C"/>
</dbReference>
<reference evidence="4 5" key="1">
    <citation type="journal article" date="2020" name="BMC Genomics">
        <title>Intraspecific diversification of the crop wild relative Brassica cretica Lam. using demographic model selection.</title>
        <authorList>
            <person name="Kioukis A."/>
            <person name="Michalopoulou V.A."/>
            <person name="Briers L."/>
            <person name="Pirintsos S."/>
            <person name="Studholme D.J."/>
            <person name="Pavlidis P."/>
            <person name="Sarris P.F."/>
        </authorList>
    </citation>
    <scope>NUCLEOTIDE SEQUENCE [LARGE SCALE GENOMIC DNA]</scope>
    <source>
        <strain evidence="5">cv. PFS-1207/04</strain>
    </source>
</reference>
<evidence type="ECO:0000259" key="3">
    <source>
        <dbReference type="Pfam" id="PF02902"/>
    </source>
</evidence>
<comment type="caution">
    <text evidence="4">The sequence shown here is derived from an EMBL/GenBank/DDBJ whole genome shotgun (WGS) entry which is preliminary data.</text>
</comment>
<keyword evidence="1" id="KW-0645">Protease</keyword>
<evidence type="ECO:0000313" key="5">
    <source>
        <dbReference type="Proteomes" id="UP000266723"/>
    </source>
</evidence>
<feature type="domain" description="Ubiquitin-like protease family profile" evidence="3">
    <location>
        <begin position="159"/>
        <end position="220"/>
    </location>
</feature>
<evidence type="ECO:0000256" key="1">
    <source>
        <dbReference type="ARBA" id="ARBA00022670"/>
    </source>
</evidence>
<accession>A0ABQ7E8X1</accession>
<feature type="domain" description="Ubiquitin-like protease family profile" evidence="3">
    <location>
        <begin position="59"/>
        <end position="145"/>
    </location>
</feature>
<sequence length="231" mass="27157">MESLPLLWRPVPLSHLPERRGNLVLRRRRTKNMIVARKISPMIPSCKRKKPNLNEAIHNLTLTMARMMKFEIKTGIVVTNSFFLDIAEPGKWFKVEDKLHFDWDKSIASYVTGKTKGKNLKLELGRDVDMVYAPMMWGADHWYVGYTIHHVKEERRYYSWSRLVGIYHNGRASDYGTRATKFIEMHANGDGKEKMSLITDQIVDRFREKYAMDCYEEFISDFRVTNKGSMK</sequence>
<proteinExistence type="predicted"/>
<dbReference type="Pfam" id="PF02902">
    <property type="entry name" value="Peptidase_C48"/>
    <property type="match status" value="2"/>
</dbReference>
<evidence type="ECO:0000256" key="2">
    <source>
        <dbReference type="ARBA" id="ARBA00022801"/>
    </source>
</evidence>
<keyword evidence="2" id="KW-0378">Hydrolase</keyword>
<protein>
    <recommendedName>
        <fullName evidence="3">Ubiquitin-like protease family profile domain-containing protein</fullName>
    </recommendedName>
</protein>
<keyword evidence="5" id="KW-1185">Reference proteome</keyword>
<organism evidence="4 5">
    <name type="scientific">Brassica cretica</name>
    <name type="common">Mustard</name>
    <dbReference type="NCBI Taxonomy" id="69181"/>
    <lineage>
        <taxon>Eukaryota</taxon>
        <taxon>Viridiplantae</taxon>
        <taxon>Streptophyta</taxon>
        <taxon>Embryophyta</taxon>
        <taxon>Tracheophyta</taxon>
        <taxon>Spermatophyta</taxon>
        <taxon>Magnoliopsida</taxon>
        <taxon>eudicotyledons</taxon>
        <taxon>Gunneridae</taxon>
        <taxon>Pentapetalae</taxon>
        <taxon>rosids</taxon>
        <taxon>malvids</taxon>
        <taxon>Brassicales</taxon>
        <taxon>Brassicaceae</taxon>
        <taxon>Brassiceae</taxon>
        <taxon>Brassica</taxon>
    </lineage>
</organism>
<dbReference type="EMBL" id="QGKV02000299">
    <property type="protein sequence ID" value="KAF3592734.1"/>
    <property type="molecule type" value="Genomic_DNA"/>
</dbReference>
<gene>
    <name evidence="4" type="ORF">DY000_02021630</name>
</gene>
<dbReference type="Proteomes" id="UP000266723">
    <property type="component" value="Unassembled WGS sequence"/>
</dbReference>